<organism evidence="1 2">
    <name type="scientific">Papaver somniferum</name>
    <name type="common">Opium poppy</name>
    <dbReference type="NCBI Taxonomy" id="3469"/>
    <lineage>
        <taxon>Eukaryota</taxon>
        <taxon>Viridiplantae</taxon>
        <taxon>Streptophyta</taxon>
        <taxon>Embryophyta</taxon>
        <taxon>Tracheophyta</taxon>
        <taxon>Spermatophyta</taxon>
        <taxon>Magnoliopsida</taxon>
        <taxon>Ranunculales</taxon>
        <taxon>Papaveraceae</taxon>
        <taxon>Papaveroideae</taxon>
        <taxon>Papaver</taxon>
    </lineage>
</organism>
<accession>A0A4Y7LGK3</accession>
<gene>
    <name evidence="1" type="ORF">C5167_046137</name>
</gene>
<evidence type="ECO:0000313" key="1">
    <source>
        <dbReference type="EMBL" id="RZC83349.1"/>
    </source>
</evidence>
<keyword evidence="2" id="KW-1185">Reference proteome</keyword>
<dbReference type="Proteomes" id="UP000316621">
    <property type="component" value="Chromosome 11"/>
</dbReference>
<evidence type="ECO:0000313" key="2">
    <source>
        <dbReference type="Proteomes" id="UP000316621"/>
    </source>
</evidence>
<evidence type="ECO:0008006" key="3">
    <source>
        <dbReference type="Google" id="ProtNLM"/>
    </source>
</evidence>
<protein>
    <recommendedName>
        <fullName evidence="3">Pentatricopeptide repeat-containing protein</fullName>
    </recommendedName>
</protein>
<name>A0A4Y7LGK3_PAPSO</name>
<reference evidence="1 2" key="1">
    <citation type="journal article" date="2018" name="Science">
        <title>The opium poppy genome and morphinan production.</title>
        <authorList>
            <person name="Guo L."/>
            <person name="Winzer T."/>
            <person name="Yang X."/>
            <person name="Li Y."/>
            <person name="Ning Z."/>
            <person name="He Z."/>
            <person name="Teodor R."/>
            <person name="Lu Y."/>
            <person name="Bowser T.A."/>
            <person name="Graham I.A."/>
            <person name="Ye K."/>
        </authorList>
    </citation>
    <scope>NUCLEOTIDE SEQUENCE [LARGE SCALE GENOMIC DNA]</scope>
    <source>
        <strain evidence="2">cv. HN1</strain>
        <tissue evidence="1">Leaves</tissue>
    </source>
</reference>
<sequence>MPLQPNVGAPRFSLITSSTRTIKSFPAHPILKQCTQFHSHQPSRLEEKRIISILHKHPTRNQSIQIHSQLITSGFHRRRPMDETQLIIWNTLIRVYSQAIFPDEALNLYKQILHEITPSSSVSSDTFTFSFLFKDCSA</sequence>
<proteinExistence type="predicted"/>
<dbReference type="AlphaFoldDB" id="A0A4Y7LGK3"/>
<dbReference type="EMBL" id="CM010725">
    <property type="protein sequence ID" value="RZC83349.1"/>
    <property type="molecule type" value="Genomic_DNA"/>
</dbReference>
<dbReference type="Gramene" id="RZC83349">
    <property type="protein sequence ID" value="RZC83349"/>
    <property type="gene ID" value="C5167_046137"/>
</dbReference>